<dbReference type="AlphaFoldDB" id="Q2SLZ8"/>
<keyword evidence="4 9" id="KW-0732">Signal</keyword>
<dbReference type="Gene3D" id="3.40.190.10">
    <property type="entry name" value="Periplasmic binding protein-like II"/>
    <property type="match status" value="2"/>
</dbReference>
<dbReference type="EMBL" id="CP000155">
    <property type="protein sequence ID" value="ABC28326.1"/>
    <property type="molecule type" value="Genomic_DNA"/>
</dbReference>
<evidence type="ECO:0000256" key="7">
    <source>
        <dbReference type="ARBA" id="ARBA00023288"/>
    </source>
</evidence>
<dbReference type="PIRSF" id="PIRSF035859">
    <property type="entry name" value="ABC_tp_sb"/>
    <property type="match status" value="1"/>
</dbReference>
<keyword evidence="11" id="KW-1185">Reference proteome</keyword>
<dbReference type="PANTHER" id="PTHR43649:SF33">
    <property type="entry name" value="POLYGALACTURONAN_RHAMNOGALACTURONAN-BINDING PROTEIN YTCQ"/>
    <property type="match status" value="1"/>
</dbReference>
<reference evidence="10 11" key="1">
    <citation type="journal article" date="2005" name="Nucleic Acids Res.">
        <title>Genomic blueprint of Hahella chejuensis, a marine microbe producing an algicidal agent.</title>
        <authorList>
            <person name="Jeong H."/>
            <person name="Yim J.H."/>
            <person name="Lee C."/>
            <person name="Choi S.-H."/>
            <person name="Park Y.K."/>
            <person name="Yoon S.H."/>
            <person name="Hur C.-G."/>
            <person name="Kang H.-Y."/>
            <person name="Kim D."/>
            <person name="Lee H.H."/>
            <person name="Park K.H."/>
            <person name="Park S.-H."/>
            <person name="Park H.-S."/>
            <person name="Lee H.K."/>
            <person name="Oh T.K."/>
            <person name="Kim J.F."/>
        </authorList>
    </citation>
    <scope>NUCLEOTIDE SEQUENCE [LARGE SCALE GENOMIC DNA]</scope>
    <source>
        <strain evidence="10 11">KCTC 2396</strain>
    </source>
</reference>
<keyword evidence="6" id="KW-0564">Palmitate</keyword>
<evidence type="ECO:0000256" key="4">
    <source>
        <dbReference type="ARBA" id="ARBA00022729"/>
    </source>
</evidence>
<gene>
    <name evidence="10" type="ordered locus">HCH_01468</name>
</gene>
<dbReference type="SUPFAM" id="SSF53850">
    <property type="entry name" value="Periplasmic binding protein-like II"/>
    <property type="match status" value="1"/>
</dbReference>
<dbReference type="PANTHER" id="PTHR43649">
    <property type="entry name" value="ARABINOSE-BINDING PROTEIN-RELATED"/>
    <property type="match status" value="1"/>
</dbReference>
<feature type="signal peptide" evidence="9">
    <location>
        <begin position="1"/>
        <end position="40"/>
    </location>
</feature>
<sequence>MTSERSLPVLSNLRCRSASVAPKILASGVLCLALCGDALAAPKLSEETVSYWLDGEFSVSTLSRKEQAAELHWFHKAAEPFRGMTIYVVSETIDTHWYEANILSKAFEDITGIRVVHEITGEDDLVRKLLSQIETGINIYDAFISDSDLIGAHYRSGAVVALTDYMLQEGASVTLPTLDLQDFIGLKFTTAPDGKVYQLPDQQFANLYWYRYDWFNRTDLRERFRRLYGYELGVPVNWSAYEDIAEFFTVHVKELDGHPVWGHMDYGKTDPSLGWRISDAWLSMAGMGDRGIPNGAPVDEWGIRVEGCRPVGASMRRGGALDSPAANYAIRKFVDWFKYAPPQAANLTFTEAGGWVGTGQIAQQIFWYTAFVAQATQPGLPIVNANGEPKWRIAPSPVGAYWEEGMKSGYQDAGSWTLLKNTPADRRRAAWLYAQFTVSKTVSLKKTLVGLTPIRLSDINSSVMTEKAPMLGGLVEFYRSNARNYWTPTGSNVPNYAKLSPLWWKYISLALEGARPVDEVMQDLARAMDRGLDTVGREEPGPCSPRLNPETSGEFWLKAPGAPKPERNEHPPGKTLSYEESIKVWN</sequence>
<accession>Q2SLZ8</accession>
<evidence type="ECO:0000256" key="3">
    <source>
        <dbReference type="ARBA" id="ARBA00022475"/>
    </source>
</evidence>
<evidence type="ECO:0000256" key="6">
    <source>
        <dbReference type="ARBA" id="ARBA00023139"/>
    </source>
</evidence>
<comment type="similarity">
    <text evidence="2">Belongs to the bacterial solute-binding protein 1 family.</text>
</comment>
<evidence type="ECO:0000313" key="11">
    <source>
        <dbReference type="Proteomes" id="UP000000238"/>
    </source>
</evidence>
<dbReference type="Proteomes" id="UP000000238">
    <property type="component" value="Chromosome"/>
</dbReference>
<dbReference type="STRING" id="349521.HCH_01468"/>
<keyword evidence="7" id="KW-0449">Lipoprotein</keyword>
<keyword evidence="10" id="KW-0762">Sugar transport</keyword>
<proteinExistence type="inferred from homology"/>
<evidence type="ECO:0000256" key="9">
    <source>
        <dbReference type="SAM" id="SignalP"/>
    </source>
</evidence>
<dbReference type="GO" id="GO:0022857">
    <property type="term" value="F:transmembrane transporter activity"/>
    <property type="evidence" value="ECO:0007669"/>
    <property type="project" value="InterPro"/>
</dbReference>
<feature type="region of interest" description="Disordered" evidence="8">
    <location>
        <begin position="533"/>
        <end position="586"/>
    </location>
</feature>
<dbReference type="InterPro" id="IPR050490">
    <property type="entry name" value="Bact_solute-bd_prot1"/>
</dbReference>
<dbReference type="Pfam" id="PF01547">
    <property type="entry name" value="SBP_bac_1"/>
    <property type="match status" value="1"/>
</dbReference>
<evidence type="ECO:0000256" key="2">
    <source>
        <dbReference type="ARBA" id="ARBA00008520"/>
    </source>
</evidence>
<protein>
    <submittedName>
        <fullName evidence="10">ABC-type sugar transport system, periplasmic component</fullName>
    </submittedName>
</protein>
<dbReference type="GO" id="GO:0042597">
    <property type="term" value="C:periplasmic space"/>
    <property type="evidence" value="ECO:0007669"/>
    <property type="project" value="UniProtKB-SubCell"/>
</dbReference>
<evidence type="ECO:0000256" key="8">
    <source>
        <dbReference type="SAM" id="MobiDB-lite"/>
    </source>
</evidence>
<evidence type="ECO:0000256" key="5">
    <source>
        <dbReference type="ARBA" id="ARBA00023136"/>
    </source>
</evidence>
<dbReference type="OrthoDB" id="9812682at2"/>
<evidence type="ECO:0000256" key="1">
    <source>
        <dbReference type="ARBA" id="ARBA00004418"/>
    </source>
</evidence>
<keyword evidence="10" id="KW-0813">Transport</keyword>
<dbReference type="RefSeq" id="WP_011395399.1">
    <property type="nucleotide sequence ID" value="NC_007645.1"/>
</dbReference>
<keyword evidence="5" id="KW-0472">Membrane</keyword>
<dbReference type="InterPro" id="IPR006059">
    <property type="entry name" value="SBP"/>
</dbReference>
<organism evidence="10 11">
    <name type="scientific">Hahella chejuensis (strain KCTC 2396)</name>
    <dbReference type="NCBI Taxonomy" id="349521"/>
    <lineage>
        <taxon>Bacteria</taxon>
        <taxon>Pseudomonadati</taxon>
        <taxon>Pseudomonadota</taxon>
        <taxon>Gammaproteobacteria</taxon>
        <taxon>Oceanospirillales</taxon>
        <taxon>Hahellaceae</taxon>
        <taxon>Hahella</taxon>
    </lineage>
</organism>
<keyword evidence="3" id="KW-1003">Cell membrane</keyword>
<dbReference type="InterPro" id="IPR014597">
    <property type="entry name" value="ABC_tp_sb"/>
</dbReference>
<name>Q2SLZ8_HAHCH</name>
<dbReference type="HOGENOM" id="CLU_039393_0_0_6"/>
<feature type="chain" id="PRO_5004215610" evidence="9">
    <location>
        <begin position="41"/>
        <end position="586"/>
    </location>
</feature>
<dbReference type="eggNOG" id="COG1653">
    <property type="taxonomic scope" value="Bacteria"/>
</dbReference>
<dbReference type="KEGG" id="hch:HCH_01468"/>
<comment type="subcellular location">
    <subcellularLocation>
        <location evidence="1">Periplasm</location>
    </subcellularLocation>
</comment>
<evidence type="ECO:0000313" key="10">
    <source>
        <dbReference type="EMBL" id="ABC28326.1"/>
    </source>
</evidence>